<dbReference type="EC" id="3.4.13.19" evidence="2"/>
<name>A0AAW9R4N8_9GAMM</name>
<keyword evidence="2" id="KW-0645">Protease</keyword>
<keyword evidence="3" id="KW-1185">Reference proteome</keyword>
<feature type="chain" id="PRO_5043589327" evidence="1">
    <location>
        <begin position="33"/>
        <end position="442"/>
    </location>
</feature>
<evidence type="ECO:0000256" key="1">
    <source>
        <dbReference type="SAM" id="SignalP"/>
    </source>
</evidence>
<dbReference type="PANTHER" id="PTHR10443">
    <property type="entry name" value="MICROSOMAL DIPEPTIDASE"/>
    <property type="match status" value="1"/>
</dbReference>
<dbReference type="CDD" id="cd01301">
    <property type="entry name" value="rDP_like"/>
    <property type="match status" value="1"/>
</dbReference>
<dbReference type="RefSeq" id="WP_354693451.1">
    <property type="nucleotide sequence ID" value="NZ_JAZHOG010000001.1"/>
</dbReference>
<dbReference type="AlphaFoldDB" id="A0AAW9R4N8"/>
<dbReference type="Gene3D" id="1.10.287.650">
    <property type="entry name" value="L27 domain"/>
    <property type="match status" value="1"/>
</dbReference>
<keyword evidence="2" id="KW-0378">Hydrolase</keyword>
<dbReference type="Pfam" id="PF01244">
    <property type="entry name" value="Peptidase_M19"/>
    <property type="match status" value="1"/>
</dbReference>
<dbReference type="PANTHER" id="PTHR10443:SF12">
    <property type="entry name" value="DIPEPTIDASE"/>
    <property type="match status" value="1"/>
</dbReference>
<accession>A0AAW9R4N8</accession>
<dbReference type="InterPro" id="IPR032466">
    <property type="entry name" value="Metal_Hydrolase"/>
</dbReference>
<sequence length="442" mass="48003">MFRKNDFVNSPEIFVPLLASLLMALLPFTSQADLAQGTTEETKPAGLSTLHERLLTIDTHVDIPSDFATGNVDPGVWTDDPVSIPKMKKGALDAAFFTVYVGQSARTPENYAAAKATARNKFAAIHRMAEVLYPEDIEIAYSVDDIHRINQAGRLVALIGIENGYAIGKDLSLLAEYHAQGARYMTLAHSGHNDIADSSYPVAEFNDALVEHNGISEFGGKVIAEMNRLGILVDVSHLSKKASLEAARLSVAPVIASHSSARALFDLPRNMDDEQLAAVADTGGVVNVVAYATYLRKVPAEKKKAIGKIETDMGFTSMAAIGKATGRDLAEYRRRVIELDDTWPRATVSDFVDHIDHVINTVGIDHVGISSDFPSGGVSGWMEENEAMAVTEELQRRGYSEQEIGKIWSGNLLRALRAAEEIAACLQSERPRDPENHSCQGG</sequence>
<protein>
    <submittedName>
        <fullName evidence="2">Dipeptidase</fullName>
        <ecNumber evidence="2">3.4.13.19</ecNumber>
    </submittedName>
</protein>
<reference evidence="2 3" key="1">
    <citation type="submission" date="2024-02" db="EMBL/GenBank/DDBJ databases">
        <title>A novel Wenzhouxiangellaceae bacterium, isolated from coastal sediments.</title>
        <authorList>
            <person name="Du Z.-J."/>
            <person name="Ye Y.-Q."/>
            <person name="Zhang X.-Y."/>
        </authorList>
    </citation>
    <scope>NUCLEOTIDE SEQUENCE [LARGE SCALE GENOMIC DNA]</scope>
    <source>
        <strain evidence="2 3">CH-27</strain>
    </source>
</reference>
<dbReference type="EMBL" id="JAZHOG010000001">
    <property type="protein sequence ID" value="MEJ8566127.1"/>
    <property type="molecule type" value="Genomic_DNA"/>
</dbReference>
<dbReference type="SUPFAM" id="SSF51556">
    <property type="entry name" value="Metallo-dependent hydrolases"/>
    <property type="match status" value="1"/>
</dbReference>
<dbReference type="GO" id="GO:0006508">
    <property type="term" value="P:proteolysis"/>
    <property type="evidence" value="ECO:0007669"/>
    <property type="project" value="InterPro"/>
</dbReference>
<dbReference type="PROSITE" id="PS51365">
    <property type="entry name" value="RENAL_DIPEPTIDASE_2"/>
    <property type="match status" value="1"/>
</dbReference>
<evidence type="ECO:0000313" key="2">
    <source>
        <dbReference type="EMBL" id="MEJ8566127.1"/>
    </source>
</evidence>
<dbReference type="InterPro" id="IPR008257">
    <property type="entry name" value="Pept_M19"/>
</dbReference>
<dbReference type="GO" id="GO:0070573">
    <property type="term" value="F:metallodipeptidase activity"/>
    <property type="evidence" value="ECO:0007669"/>
    <property type="project" value="InterPro"/>
</dbReference>
<gene>
    <name evidence="2" type="ORF">V3330_00710</name>
</gene>
<keyword evidence="1" id="KW-0732">Signal</keyword>
<dbReference type="Proteomes" id="UP001359886">
    <property type="component" value="Unassembled WGS sequence"/>
</dbReference>
<evidence type="ECO:0000313" key="3">
    <source>
        <dbReference type="Proteomes" id="UP001359886"/>
    </source>
</evidence>
<dbReference type="Gene3D" id="3.20.20.140">
    <property type="entry name" value="Metal-dependent hydrolases"/>
    <property type="match status" value="1"/>
</dbReference>
<feature type="signal peptide" evidence="1">
    <location>
        <begin position="1"/>
        <end position="32"/>
    </location>
</feature>
<comment type="caution">
    <text evidence="2">The sequence shown here is derived from an EMBL/GenBank/DDBJ whole genome shotgun (WGS) entry which is preliminary data.</text>
</comment>
<organism evidence="2 3">
    <name type="scientific">Elongatibacter sediminis</name>
    <dbReference type="NCBI Taxonomy" id="3119006"/>
    <lineage>
        <taxon>Bacteria</taxon>
        <taxon>Pseudomonadati</taxon>
        <taxon>Pseudomonadota</taxon>
        <taxon>Gammaproteobacteria</taxon>
        <taxon>Chromatiales</taxon>
        <taxon>Wenzhouxiangellaceae</taxon>
        <taxon>Elongatibacter</taxon>
    </lineage>
</organism>
<keyword evidence="2" id="KW-0224">Dipeptidase</keyword>
<proteinExistence type="predicted"/>